<gene>
    <name evidence="2" type="ORF">ANCDUO_00591</name>
</gene>
<dbReference type="Gene3D" id="2.60.40.1110">
    <property type="match status" value="1"/>
</dbReference>
<feature type="domain" description="C2 tensin-type" evidence="1">
    <location>
        <begin position="101"/>
        <end position="245"/>
    </location>
</feature>
<sequence length="245" mass="27214">MCIAQCSPSGMFLDCNGSSEPSRFLCSIIWCRNFSWISVHCVMVSVALLVYCKLIGDANDAYDFVANKRRTAQRFAPSQIRSLDLIKNLTSSASVVLLPMNRPMSLRSISLSTLPILAGIRSGLRLVIEIFAGSSKVWDSVGCKRPLTVSKSFSSELDVGDVPLDGQITMLVSYSRSEPVDPATKVGLITLLSFVILQHLYSFFFQKFMFSVVFHTSTAKELMKFSRSDLDISVVEENNIPPDFR</sequence>
<evidence type="ECO:0000259" key="1">
    <source>
        <dbReference type="PROSITE" id="PS51182"/>
    </source>
</evidence>
<protein>
    <recommendedName>
        <fullName evidence="1">C2 tensin-type domain-containing protein</fullName>
    </recommendedName>
</protein>
<reference evidence="2 3" key="1">
    <citation type="submission" date="2013-12" db="EMBL/GenBank/DDBJ databases">
        <title>Draft genome of the parsitic nematode Ancylostoma duodenale.</title>
        <authorList>
            <person name="Mitreva M."/>
        </authorList>
    </citation>
    <scope>NUCLEOTIDE SEQUENCE [LARGE SCALE GENOMIC DNA]</scope>
    <source>
        <strain evidence="2 3">Zhejiang</strain>
    </source>
</reference>
<accession>A0A0C2HBN1</accession>
<proteinExistence type="predicted"/>
<evidence type="ECO:0000313" key="2">
    <source>
        <dbReference type="EMBL" id="KIH69064.1"/>
    </source>
</evidence>
<name>A0A0C2HBN1_9BILA</name>
<evidence type="ECO:0000313" key="3">
    <source>
        <dbReference type="Proteomes" id="UP000054047"/>
    </source>
</evidence>
<organism evidence="2 3">
    <name type="scientific">Ancylostoma duodenale</name>
    <dbReference type="NCBI Taxonomy" id="51022"/>
    <lineage>
        <taxon>Eukaryota</taxon>
        <taxon>Metazoa</taxon>
        <taxon>Ecdysozoa</taxon>
        <taxon>Nematoda</taxon>
        <taxon>Chromadorea</taxon>
        <taxon>Rhabditida</taxon>
        <taxon>Rhabditina</taxon>
        <taxon>Rhabditomorpha</taxon>
        <taxon>Strongyloidea</taxon>
        <taxon>Ancylostomatidae</taxon>
        <taxon>Ancylostomatinae</taxon>
        <taxon>Ancylostoma</taxon>
    </lineage>
</organism>
<dbReference type="InterPro" id="IPR014020">
    <property type="entry name" value="Tensin_C2-dom"/>
</dbReference>
<dbReference type="PROSITE" id="PS51182">
    <property type="entry name" value="C2_TENSIN"/>
    <property type="match status" value="1"/>
</dbReference>
<dbReference type="OrthoDB" id="1717591at2759"/>
<dbReference type="AlphaFoldDB" id="A0A0C2HBN1"/>
<dbReference type="EMBL" id="KN726227">
    <property type="protein sequence ID" value="KIH69064.1"/>
    <property type="molecule type" value="Genomic_DNA"/>
</dbReference>
<dbReference type="Proteomes" id="UP000054047">
    <property type="component" value="Unassembled WGS sequence"/>
</dbReference>
<keyword evidence="3" id="KW-1185">Reference proteome</keyword>